<dbReference type="EMBL" id="BLQM01000102">
    <property type="protein sequence ID" value="GMH63837.1"/>
    <property type="molecule type" value="Genomic_DNA"/>
</dbReference>
<dbReference type="AlphaFoldDB" id="A0A9W7A0T7"/>
<dbReference type="Proteomes" id="UP001162640">
    <property type="component" value="Unassembled WGS sequence"/>
</dbReference>
<sequence length="266" mass="29484">MLMTSPTFLLSTSSWASSPGPSLTSVRDYKSISSTFTPTSILTHALRGCIVALNPLLLSTMSNYQNHIQNVSNAYNAGTITSEQRDDMIADYSPLDDFDNDKVFNQDMLWLMMNETAKAFFQTLLLRLAEKTVLTTLGGYSASSGTSLFQSYKYSTVSKLIKEPSNSLRRKVGRKMGGFSISYSMFFTYMKSKALETSVGWFGEGLWMVGEEVVAYKKRGERDDAGSVPYGTSRKNRKEGEFALIALKIGEPLIESTYHTTSPTTA</sequence>
<name>A0A9W7A0T7_9STRA</name>
<gene>
    <name evidence="1" type="ORF">TL16_g03815</name>
</gene>
<protein>
    <submittedName>
        <fullName evidence="1">Uncharacterized protein</fullName>
    </submittedName>
</protein>
<accession>A0A9W7A0T7</accession>
<proteinExistence type="predicted"/>
<organism evidence="1 2">
    <name type="scientific">Triparma laevis f. inornata</name>
    <dbReference type="NCBI Taxonomy" id="1714386"/>
    <lineage>
        <taxon>Eukaryota</taxon>
        <taxon>Sar</taxon>
        <taxon>Stramenopiles</taxon>
        <taxon>Ochrophyta</taxon>
        <taxon>Bolidophyceae</taxon>
        <taxon>Parmales</taxon>
        <taxon>Triparmaceae</taxon>
        <taxon>Triparma</taxon>
    </lineage>
</organism>
<reference evidence="2" key="1">
    <citation type="journal article" date="2023" name="Commun. Biol.">
        <title>Genome analysis of Parmales, the sister group of diatoms, reveals the evolutionary specialization of diatoms from phago-mixotrophs to photoautotrophs.</title>
        <authorList>
            <person name="Ban H."/>
            <person name="Sato S."/>
            <person name="Yoshikawa S."/>
            <person name="Yamada K."/>
            <person name="Nakamura Y."/>
            <person name="Ichinomiya M."/>
            <person name="Sato N."/>
            <person name="Blanc-Mathieu R."/>
            <person name="Endo H."/>
            <person name="Kuwata A."/>
            <person name="Ogata H."/>
        </authorList>
    </citation>
    <scope>NUCLEOTIDE SEQUENCE [LARGE SCALE GENOMIC DNA]</scope>
</reference>
<evidence type="ECO:0000313" key="1">
    <source>
        <dbReference type="EMBL" id="GMH63837.1"/>
    </source>
</evidence>
<comment type="caution">
    <text evidence="1">The sequence shown here is derived from an EMBL/GenBank/DDBJ whole genome shotgun (WGS) entry which is preliminary data.</text>
</comment>
<evidence type="ECO:0000313" key="2">
    <source>
        <dbReference type="Proteomes" id="UP001162640"/>
    </source>
</evidence>